<sequence>MALEKESVCITGAGGYLASWVVKFLLSKDYFIHGTVRDPNLILFASDNQSQSQVLVELIEPAVKGTFNVMKACHEAKVKRVIVVSSLASVALNPNWPEGQVMDETCWSDKEYCRTSKNWYYLSKTESESEALDYGKSNGLDLVTLHRGRGVNVGFGEVAEAGLELPVLGGNPH</sequence>
<evidence type="ECO:0000259" key="3">
    <source>
        <dbReference type="Pfam" id="PF01370"/>
    </source>
</evidence>
<dbReference type="Proteomes" id="UP001281410">
    <property type="component" value="Unassembled WGS sequence"/>
</dbReference>
<proteinExistence type="predicted"/>
<dbReference type="GO" id="GO:0016616">
    <property type="term" value="F:oxidoreductase activity, acting on the CH-OH group of donors, NAD or NADP as acceptor"/>
    <property type="evidence" value="ECO:0007669"/>
    <property type="project" value="TreeGrafter"/>
</dbReference>
<keyword evidence="2" id="KW-0560">Oxidoreductase</keyword>
<dbReference type="InterPro" id="IPR001509">
    <property type="entry name" value="Epimerase_deHydtase"/>
</dbReference>
<dbReference type="EMBL" id="JANJYJ010000001">
    <property type="protein sequence ID" value="KAK3232097.1"/>
    <property type="molecule type" value="Genomic_DNA"/>
</dbReference>
<protein>
    <recommendedName>
        <fullName evidence="3">NAD-dependent epimerase/dehydratase domain-containing protein</fullName>
    </recommendedName>
</protein>
<dbReference type="Pfam" id="PF01370">
    <property type="entry name" value="Epimerase"/>
    <property type="match status" value="1"/>
</dbReference>
<keyword evidence="1" id="KW-0521">NADP</keyword>
<dbReference type="InterPro" id="IPR050425">
    <property type="entry name" value="NAD(P)_dehydrat-like"/>
</dbReference>
<dbReference type="Gene3D" id="3.40.50.720">
    <property type="entry name" value="NAD(P)-binding Rossmann-like Domain"/>
    <property type="match status" value="2"/>
</dbReference>
<accession>A0AAE0B938</accession>
<dbReference type="SUPFAM" id="SSF51735">
    <property type="entry name" value="NAD(P)-binding Rossmann-fold domains"/>
    <property type="match status" value="1"/>
</dbReference>
<dbReference type="AlphaFoldDB" id="A0AAE0B938"/>
<gene>
    <name evidence="4" type="ORF">Dsin_003978</name>
</gene>
<comment type="caution">
    <text evidence="4">The sequence shown here is derived from an EMBL/GenBank/DDBJ whole genome shotgun (WGS) entry which is preliminary data.</text>
</comment>
<feature type="domain" description="NAD-dependent epimerase/dehydratase" evidence="3">
    <location>
        <begin position="51"/>
        <end position="145"/>
    </location>
</feature>
<organism evidence="4 5">
    <name type="scientific">Dipteronia sinensis</name>
    <dbReference type="NCBI Taxonomy" id="43782"/>
    <lineage>
        <taxon>Eukaryota</taxon>
        <taxon>Viridiplantae</taxon>
        <taxon>Streptophyta</taxon>
        <taxon>Embryophyta</taxon>
        <taxon>Tracheophyta</taxon>
        <taxon>Spermatophyta</taxon>
        <taxon>Magnoliopsida</taxon>
        <taxon>eudicotyledons</taxon>
        <taxon>Gunneridae</taxon>
        <taxon>Pentapetalae</taxon>
        <taxon>rosids</taxon>
        <taxon>malvids</taxon>
        <taxon>Sapindales</taxon>
        <taxon>Sapindaceae</taxon>
        <taxon>Hippocastanoideae</taxon>
        <taxon>Acereae</taxon>
        <taxon>Dipteronia</taxon>
    </lineage>
</organism>
<evidence type="ECO:0000256" key="2">
    <source>
        <dbReference type="ARBA" id="ARBA00023002"/>
    </source>
</evidence>
<evidence type="ECO:0000256" key="1">
    <source>
        <dbReference type="ARBA" id="ARBA00022857"/>
    </source>
</evidence>
<keyword evidence="5" id="KW-1185">Reference proteome</keyword>
<dbReference type="PANTHER" id="PTHR10366:SF776">
    <property type="entry name" value="NAD(P)-BINDING ROSSMANN-FOLD SUPERFAMILY PROTEIN"/>
    <property type="match status" value="1"/>
</dbReference>
<evidence type="ECO:0000313" key="5">
    <source>
        <dbReference type="Proteomes" id="UP001281410"/>
    </source>
</evidence>
<dbReference type="InterPro" id="IPR036291">
    <property type="entry name" value="NAD(P)-bd_dom_sf"/>
</dbReference>
<dbReference type="PANTHER" id="PTHR10366">
    <property type="entry name" value="NAD DEPENDENT EPIMERASE/DEHYDRATASE"/>
    <property type="match status" value="1"/>
</dbReference>
<evidence type="ECO:0000313" key="4">
    <source>
        <dbReference type="EMBL" id="KAK3232097.1"/>
    </source>
</evidence>
<reference evidence="4" key="1">
    <citation type="journal article" date="2023" name="Plant J.">
        <title>Genome sequences and population genomics provide insights into the demographic history, inbreeding, and mutation load of two 'living fossil' tree species of Dipteronia.</title>
        <authorList>
            <person name="Feng Y."/>
            <person name="Comes H.P."/>
            <person name="Chen J."/>
            <person name="Zhu S."/>
            <person name="Lu R."/>
            <person name="Zhang X."/>
            <person name="Li P."/>
            <person name="Qiu J."/>
            <person name="Olsen K.M."/>
            <person name="Qiu Y."/>
        </authorList>
    </citation>
    <scope>NUCLEOTIDE SEQUENCE</scope>
    <source>
        <strain evidence="4">NBL</strain>
    </source>
</reference>
<name>A0AAE0B938_9ROSI</name>